<dbReference type="PROSITE" id="PS50883">
    <property type="entry name" value="EAL"/>
    <property type="match status" value="1"/>
</dbReference>
<feature type="domain" description="EAL" evidence="2">
    <location>
        <begin position="300"/>
        <end position="550"/>
    </location>
</feature>
<dbReference type="PROSITE" id="PS50112">
    <property type="entry name" value="PAS"/>
    <property type="match status" value="1"/>
</dbReference>
<dbReference type="InterPro" id="IPR000160">
    <property type="entry name" value="GGDEF_dom"/>
</dbReference>
<dbReference type="SMART" id="SM00267">
    <property type="entry name" value="GGDEF"/>
    <property type="match status" value="1"/>
</dbReference>
<dbReference type="AlphaFoldDB" id="A0A7U5HVY2"/>
<evidence type="ECO:0000259" key="2">
    <source>
        <dbReference type="PROSITE" id="PS50883"/>
    </source>
</evidence>
<feature type="domain" description="PAS" evidence="1">
    <location>
        <begin position="3"/>
        <end position="73"/>
    </location>
</feature>
<sequence length="556" mass="60474">MPALADLQALLDVIPTAIMIKDARHRLVMVNDSLCAMLGEPRAVLLGREPGDVLPHHQVAAFERSNNHVLATGLDDEVEQELTDIEGRTKRIITRNRRVTIDGQHFLVAVTTDVTEAREAEARNRYLAFHDALTGLPNRTLLNERIEQALLRDRRAPASCALLYVDLDRFKEVNDSHGHAAGDMLIRAFGQRLAAIARASDTVARIGGDEFAILLTDLGDGFDIDQICARILDAASQPFDVQAAQVFVNASIGVAALPDGATDRDELHRMADVALYHAKAAGRGCAHRFSPALDQQARRRATIERCLRTALATGEGLEVHYQPVVDGSGAFVRSMEALVRWTQPELGALAPAEFVPIAEETGLIVPLGEWVLERAARMMAQWPGIPIAVNVSPIQIRTAGIVERVFEIVDSVGLPRDQLHIEITETAIFDGGDGAAEKLRRLRAAGVKIVLDDFGTGYSSLSHLQRLEVDRVKIDQSFVGGLGAGGDSRRIVEAVLCIGRTLGIAVTAEGVESETQRCILRDSGCTEFQGYFFSEPLPEAAMRAYLSQARVSARAA</sequence>
<dbReference type="Pfam" id="PF00563">
    <property type="entry name" value="EAL"/>
    <property type="match status" value="1"/>
</dbReference>
<dbReference type="Pfam" id="PF08448">
    <property type="entry name" value="PAS_4"/>
    <property type="match status" value="1"/>
</dbReference>
<dbReference type="PANTHER" id="PTHR44757">
    <property type="entry name" value="DIGUANYLATE CYCLASE DGCP"/>
    <property type="match status" value="1"/>
</dbReference>
<organism evidence="4 5">
    <name type="scientific">Sphingomonas hengshuiensis</name>
    <dbReference type="NCBI Taxonomy" id="1609977"/>
    <lineage>
        <taxon>Bacteria</taxon>
        <taxon>Pseudomonadati</taxon>
        <taxon>Pseudomonadota</taxon>
        <taxon>Alphaproteobacteria</taxon>
        <taxon>Sphingomonadales</taxon>
        <taxon>Sphingomonadaceae</taxon>
        <taxon>Sphingomonas</taxon>
    </lineage>
</organism>
<proteinExistence type="predicted"/>
<name>A0A7U5HVY2_9SPHN</name>
<dbReference type="InterPro" id="IPR013656">
    <property type="entry name" value="PAS_4"/>
</dbReference>
<dbReference type="CDD" id="cd01948">
    <property type="entry name" value="EAL"/>
    <property type="match status" value="1"/>
</dbReference>
<keyword evidence="5" id="KW-1185">Reference proteome</keyword>
<dbReference type="KEGG" id="sphi:TS85_23245"/>
<dbReference type="SUPFAM" id="SSF55073">
    <property type="entry name" value="Nucleotide cyclase"/>
    <property type="match status" value="1"/>
</dbReference>
<dbReference type="NCBIfam" id="TIGR00254">
    <property type="entry name" value="GGDEF"/>
    <property type="match status" value="1"/>
</dbReference>
<evidence type="ECO:0000259" key="1">
    <source>
        <dbReference type="PROSITE" id="PS50112"/>
    </source>
</evidence>
<dbReference type="SMART" id="SM00091">
    <property type="entry name" value="PAS"/>
    <property type="match status" value="1"/>
</dbReference>
<dbReference type="NCBIfam" id="TIGR00229">
    <property type="entry name" value="sensory_box"/>
    <property type="match status" value="1"/>
</dbReference>
<dbReference type="InterPro" id="IPR035965">
    <property type="entry name" value="PAS-like_dom_sf"/>
</dbReference>
<dbReference type="Pfam" id="PF00990">
    <property type="entry name" value="GGDEF"/>
    <property type="match status" value="1"/>
</dbReference>
<protein>
    <recommendedName>
        <fullName evidence="6">Diguanylate cyclase</fullName>
    </recommendedName>
</protein>
<dbReference type="InterPro" id="IPR043128">
    <property type="entry name" value="Rev_trsase/Diguanyl_cyclase"/>
</dbReference>
<dbReference type="InterPro" id="IPR029787">
    <property type="entry name" value="Nucleotide_cyclase"/>
</dbReference>
<dbReference type="EMBL" id="CP010836">
    <property type="protein sequence ID" value="AJP74764.1"/>
    <property type="molecule type" value="Genomic_DNA"/>
</dbReference>
<evidence type="ECO:0000259" key="3">
    <source>
        <dbReference type="PROSITE" id="PS50887"/>
    </source>
</evidence>
<feature type="domain" description="GGDEF" evidence="3">
    <location>
        <begin position="158"/>
        <end position="291"/>
    </location>
</feature>
<dbReference type="CDD" id="cd00130">
    <property type="entry name" value="PAS"/>
    <property type="match status" value="1"/>
</dbReference>
<accession>A0A7U5HVY2</accession>
<dbReference type="InterPro" id="IPR001633">
    <property type="entry name" value="EAL_dom"/>
</dbReference>
<dbReference type="InterPro" id="IPR035919">
    <property type="entry name" value="EAL_sf"/>
</dbReference>
<dbReference type="SUPFAM" id="SSF55785">
    <property type="entry name" value="PYP-like sensor domain (PAS domain)"/>
    <property type="match status" value="1"/>
</dbReference>
<dbReference type="Gene3D" id="3.30.70.270">
    <property type="match status" value="1"/>
</dbReference>
<reference evidence="4 5" key="2">
    <citation type="submission" date="2015-02" db="EMBL/GenBank/DDBJ databases">
        <title>The complete genome of Sphingomonas hengshuiensis sp. WHSC-8 isolated from soil of Hengshui Lake.</title>
        <authorList>
            <person name="Wei S."/>
            <person name="Guo J."/>
            <person name="Su C."/>
            <person name="Wu R."/>
            <person name="Zhang Z."/>
            <person name="Liang K."/>
            <person name="Li H."/>
            <person name="Wang T."/>
            <person name="Liu H."/>
            <person name="Zhang C."/>
            <person name="Li Z."/>
            <person name="Wang Q."/>
            <person name="Meng J."/>
        </authorList>
    </citation>
    <scope>NUCLEOTIDE SEQUENCE [LARGE SCALE GENOMIC DNA]</scope>
    <source>
        <strain evidence="4 5">WHSC-8</strain>
    </source>
</reference>
<evidence type="ECO:0000313" key="4">
    <source>
        <dbReference type="EMBL" id="AJP74764.1"/>
    </source>
</evidence>
<dbReference type="Proteomes" id="UP000032300">
    <property type="component" value="Chromosome"/>
</dbReference>
<dbReference type="CDD" id="cd01949">
    <property type="entry name" value="GGDEF"/>
    <property type="match status" value="1"/>
</dbReference>
<dbReference type="Gene3D" id="3.20.20.450">
    <property type="entry name" value="EAL domain"/>
    <property type="match status" value="1"/>
</dbReference>
<evidence type="ECO:0008006" key="6">
    <source>
        <dbReference type="Google" id="ProtNLM"/>
    </source>
</evidence>
<dbReference type="InterPro" id="IPR000014">
    <property type="entry name" value="PAS"/>
</dbReference>
<dbReference type="SUPFAM" id="SSF141868">
    <property type="entry name" value="EAL domain-like"/>
    <property type="match status" value="1"/>
</dbReference>
<reference evidence="4 5" key="1">
    <citation type="journal article" date="2015" name="Int. J. Syst. Evol. Microbiol.">
        <title>Sphingomonas hengshuiensis sp. nov., isolated from lake wetland.</title>
        <authorList>
            <person name="Wei S."/>
            <person name="Wang T."/>
            <person name="Liu H."/>
            <person name="Zhang C."/>
            <person name="Guo J."/>
            <person name="Wang Q."/>
            <person name="Liang K."/>
            <person name="Zhang Z."/>
        </authorList>
    </citation>
    <scope>NUCLEOTIDE SEQUENCE [LARGE SCALE GENOMIC DNA]</scope>
    <source>
        <strain evidence="4 5">WHSC-8</strain>
    </source>
</reference>
<dbReference type="PROSITE" id="PS50887">
    <property type="entry name" value="GGDEF"/>
    <property type="match status" value="1"/>
</dbReference>
<gene>
    <name evidence="4" type="ORF">TS85_23245</name>
</gene>
<dbReference type="PANTHER" id="PTHR44757:SF2">
    <property type="entry name" value="BIOFILM ARCHITECTURE MAINTENANCE PROTEIN MBAA"/>
    <property type="match status" value="1"/>
</dbReference>
<dbReference type="SMART" id="SM00052">
    <property type="entry name" value="EAL"/>
    <property type="match status" value="1"/>
</dbReference>
<evidence type="ECO:0000313" key="5">
    <source>
        <dbReference type="Proteomes" id="UP000032300"/>
    </source>
</evidence>
<dbReference type="InterPro" id="IPR052155">
    <property type="entry name" value="Biofilm_reg_signaling"/>
</dbReference>
<dbReference type="Gene3D" id="3.30.450.20">
    <property type="entry name" value="PAS domain"/>
    <property type="match status" value="1"/>
</dbReference>